<keyword evidence="2 6" id="KW-0479">Metal-binding</keyword>
<feature type="binding site" evidence="6">
    <location>
        <position position="152"/>
    </location>
    <ligand>
        <name>Ca(2+)</name>
        <dbReference type="ChEBI" id="CHEBI:29108"/>
        <label>1</label>
    </ligand>
</feature>
<reference evidence="9 10" key="1">
    <citation type="submission" date="2012-08" db="EMBL/GenBank/DDBJ databases">
        <title>Oryza genome evolution.</title>
        <authorList>
            <person name="Wing R.A."/>
        </authorList>
    </citation>
    <scope>NUCLEOTIDE SEQUENCE</scope>
</reference>
<feature type="binding site" evidence="6">
    <location>
        <position position="149"/>
    </location>
    <ligand>
        <name>Ca(2+)</name>
        <dbReference type="ChEBI" id="CHEBI:29108"/>
        <label>3</label>
    </ligand>
</feature>
<dbReference type="PANTHER" id="PTHR10201:SF321">
    <property type="entry name" value="METALLOENDOPROTEINASE 4-MMP"/>
    <property type="match status" value="1"/>
</dbReference>
<dbReference type="Gene3D" id="3.40.390.10">
    <property type="entry name" value="Collagenase (Catalytic Domain)"/>
    <property type="match status" value="1"/>
</dbReference>
<feature type="binding site" evidence="6">
    <location>
        <position position="152"/>
    </location>
    <ligand>
        <name>Ca(2+)</name>
        <dbReference type="ChEBI" id="CHEBI:29108"/>
        <label>3</label>
    </ligand>
</feature>
<evidence type="ECO:0000313" key="9">
    <source>
        <dbReference type="EnsemblPlants" id="LPERR10G14170.1"/>
    </source>
</evidence>
<comment type="cofactor">
    <cofactor evidence="6">
        <name>Zn(2+)</name>
        <dbReference type="ChEBI" id="CHEBI:29105"/>
    </cofactor>
    <text evidence="6">Binds 2 Zn(2+) ions per subunit.</text>
</comment>
<evidence type="ECO:0000256" key="1">
    <source>
        <dbReference type="ARBA" id="ARBA00022670"/>
    </source>
</evidence>
<dbReference type="InterPro" id="IPR006026">
    <property type="entry name" value="Peptidase_Metallo"/>
</dbReference>
<dbReference type="GO" id="GO:0030198">
    <property type="term" value="P:extracellular matrix organization"/>
    <property type="evidence" value="ECO:0007669"/>
    <property type="project" value="TreeGrafter"/>
</dbReference>
<dbReference type="SUPFAM" id="SSF55486">
    <property type="entry name" value="Metalloproteases ('zincins'), catalytic domain"/>
    <property type="match status" value="1"/>
</dbReference>
<feature type="binding site" evidence="6">
    <location>
        <position position="114"/>
    </location>
    <ligand>
        <name>Ca(2+)</name>
        <dbReference type="ChEBI" id="CHEBI:29108"/>
        <label>2</label>
    </ligand>
</feature>
<reference evidence="9" key="3">
    <citation type="submission" date="2015-04" db="UniProtKB">
        <authorList>
            <consortium name="EnsemblPlants"/>
        </authorList>
    </citation>
    <scope>IDENTIFICATION</scope>
</reference>
<accession>A0A0D9XMC8</accession>
<feature type="binding site" evidence="6">
    <location>
        <position position="132"/>
    </location>
    <ligand>
        <name>Ca(2+)</name>
        <dbReference type="ChEBI" id="CHEBI:29108"/>
        <label>3</label>
    </ligand>
</feature>
<dbReference type="GO" id="GO:0031012">
    <property type="term" value="C:extracellular matrix"/>
    <property type="evidence" value="ECO:0007669"/>
    <property type="project" value="InterPro"/>
</dbReference>
<dbReference type="SMART" id="SM00235">
    <property type="entry name" value="ZnMc"/>
    <property type="match status" value="1"/>
</dbReference>
<feature type="binding site" evidence="6">
    <location>
        <position position="177"/>
    </location>
    <ligand>
        <name>Zn(2+)</name>
        <dbReference type="ChEBI" id="CHEBI:29105"/>
        <label>2</label>
        <note>catalytic</note>
    </ligand>
</feature>
<dbReference type="eggNOG" id="KOG1565">
    <property type="taxonomic scope" value="Eukaryota"/>
</dbReference>
<sequence length="255" mass="28257">MFLCRLHLLAILLLYVLISYMPSLAAARPAPETTPPPPPQHYGGGEVILDPPHWVWPEGQPKVMTYALSHNSTTIASIPRHAVLATLRSAFATWAEAIPIKFIEISDDDDADADIKVGFYSGEHGDRAQFDGPRHILAHASVIGAIHFDATEHWTVDLAREKRSAKNVFDLETVATHEIGHVLGLGHSPLRRSVMYALIGERERKVRLNIDDIQGVQELYGVNPSFDWGVYYKKDVESSPGSSFWGLGLACFLLL</sequence>
<evidence type="ECO:0000256" key="6">
    <source>
        <dbReference type="PIRSR" id="PIRSR621190-2"/>
    </source>
</evidence>
<proteinExistence type="predicted"/>
<dbReference type="InterPro" id="IPR001818">
    <property type="entry name" value="Pept_M10_metallopeptidase"/>
</dbReference>
<keyword evidence="7" id="KW-0732">Signal</keyword>
<feature type="binding site" evidence="6">
    <location>
        <position position="181"/>
    </location>
    <ligand>
        <name>Zn(2+)</name>
        <dbReference type="ChEBI" id="CHEBI:29105"/>
        <label>2</label>
        <note>catalytic</note>
    </ligand>
</feature>
<dbReference type="Proteomes" id="UP000032180">
    <property type="component" value="Chromosome 10"/>
</dbReference>
<protein>
    <recommendedName>
        <fullName evidence="8">Peptidase metallopeptidase domain-containing protein</fullName>
    </recommendedName>
</protein>
<keyword evidence="6" id="KW-0106">Calcium</keyword>
<keyword evidence="4 6" id="KW-0862">Zinc</keyword>
<feature type="binding site" evidence="6">
    <location>
        <position position="124"/>
    </location>
    <ligand>
        <name>Zn(2+)</name>
        <dbReference type="ChEBI" id="CHEBI:29105"/>
        <label>1</label>
    </ligand>
</feature>
<dbReference type="Pfam" id="PF00413">
    <property type="entry name" value="Peptidase_M10"/>
    <property type="match status" value="1"/>
</dbReference>
<dbReference type="CDD" id="cd04278">
    <property type="entry name" value="ZnMc_MMP"/>
    <property type="match status" value="1"/>
</dbReference>
<comment type="cofactor">
    <cofactor evidence="6">
        <name>Ca(2+)</name>
        <dbReference type="ChEBI" id="CHEBI:29108"/>
    </cofactor>
    <text evidence="6">Can bind about 5 Ca(2+) ions per subunit.</text>
</comment>
<feature type="binding site" evidence="6">
    <location>
        <position position="195"/>
    </location>
    <ligand>
        <name>Zn(2+)</name>
        <dbReference type="ChEBI" id="CHEBI:29105"/>
        <label>2</label>
        <note>catalytic</note>
    </ligand>
</feature>
<feature type="domain" description="Peptidase metallopeptidase" evidence="8">
    <location>
        <begin position="52"/>
        <end position="222"/>
    </location>
</feature>
<feature type="binding site" evidence="6">
    <location>
        <position position="131"/>
    </location>
    <ligand>
        <name>Ca(2+)</name>
        <dbReference type="ChEBI" id="CHEBI:29108"/>
        <label>3</label>
    </ligand>
</feature>
<evidence type="ECO:0000256" key="2">
    <source>
        <dbReference type="ARBA" id="ARBA00022723"/>
    </source>
</evidence>
<reference evidence="10" key="2">
    <citation type="submission" date="2013-12" db="EMBL/GenBank/DDBJ databases">
        <authorList>
            <person name="Yu Y."/>
            <person name="Lee S."/>
            <person name="de Baynast K."/>
            <person name="Wissotski M."/>
            <person name="Liu L."/>
            <person name="Talag J."/>
            <person name="Goicoechea J."/>
            <person name="Angelova A."/>
            <person name="Jetty R."/>
            <person name="Kudrna D."/>
            <person name="Golser W."/>
            <person name="Rivera L."/>
            <person name="Zhang J."/>
            <person name="Wing R."/>
        </authorList>
    </citation>
    <scope>NUCLEOTIDE SEQUENCE</scope>
</reference>
<keyword evidence="10" id="KW-1185">Reference proteome</keyword>
<dbReference type="PRINTS" id="PR00138">
    <property type="entry name" value="MATRIXIN"/>
</dbReference>
<feature type="binding site" evidence="6">
    <location>
        <position position="187"/>
    </location>
    <ligand>
        <name>Zn(2+)</name>
        <dbReference type="ChEBI" id="CHEBI:29105"/>
        <label>2</label>
        <note>catalytic</note>
    </ligand>
</feature>
<dbReference type="AlphaFoldDB" id="A0A0D9XMC8"/>
<dbReference type="GO" id="GO:0030574">
    <property type="term" value="P:collagen catabolic process"/>
    <property type="evidence" value="ECO:0007669"/>
    <property type="project" value="TreeGrafter"/>
</dbReference>
<dbReference type="GO" id="GO:0004222">
    <property type="term" value="F:metalloendopeptidase activity"/>
    <property type="evidence" value="ECO:0007669"/>
    <property type="project" value="InterPro"/>
</dbReference>
<feature type="active site" evidence="5">
    <location>
        <position position="178"/>
    </location>
</feature>
<dbReference type="Gramene" id="LPERR10G14170.1">
    <property type="protein sequence ID" value="LPERR10G14170.1"/>
    <property type="gene ID" value="LPERR10G14170"/>
</dbReference>
<dbReference type="MEROPS" id="M10.065"/>
<evidence type="ECO:0000259" key="8">
    <source>
        <dbReference type="SMART" id="SM00235"/>
    </source>
</evidence>
<dbReference type="HOGENOM" id="CLU_015489_5_0_1"/>
<dbReference type="InterPro" id="IPR033739">
    <property type="entry name" value="M10A_MMP"/>
</dbReference>
<feature type="signal peptide" evidence="7">
    <location>
        <begin position="1"/>
        <end position="27"/>
    </location>
</feature>
<dbReference type="EnsemblPlants" id="LPERR10G14170.1">
    <property type="protein sequence ID" value="LPERR10G14170.1"/>
    <property type="gene ID" value="LPERR10G14170"/>
</dbReference>
<dbReference type="InterPro" id="IPR021190">
    <property type="entry name" value="Pept_M10A"/>
</dbReference>
<feature type="chain" id="PRO_5002350565" description="Peptidase metallopeptidase domain-containing protein" evidence="7">
    <location>
        <begin position="28"/>
        <end position="255"/>
    </location>
</feature>
<name>A0A0D9XMC8_9ORYZ</name>
<dbReference type="InterPro" id="IPR024079">
    <property type="entry name" value="MetalloPept_cat_dom_sf"/>
</dbReference>
<feature type="binding site" evidence="6">
    <location>
        <position position="139"/>
    </location>
    <ligand>
        <name>Zn(2+)</name>
        <dbReference type="ChEBI" id="CHEBI:29105"/>
        <label>1</label>
    </ligand>
</feature>
<evidence type="ECO:0000256" key="5">
    <source>
        <dbReference type="PIRSR" id="PIRSR621190-1"/>
    </source>
</evidence>
<feature type="binding site" evidence="6">
    <location>
        <position position="126"/>
    </location>
    <ligand>
        <name>Zn(2+)</name>
        <dbReference type="ChEBI" id="CHEBI:29105"/>
        <label>1</label>
    </ligand>
</feature>
<keyword evidence="3" id="KW-0378">Hydrolase</keyword>
<dbReference type="GO" id="GO:0006508">
    <property type="term" value="P:proteolysis"/>
    <property type="evidence" value="ECO:0007669"/>
    <property type="project" value="UniProtKB-KW"/>
</dbReference>
<evidence type="ECO:0000256" key="3">
    <source>
        <dbReference type="ARBA" id="ARBA00022801"/>
    </source>
</evidence>
<dbReference type="PANTHER" id="PTHR10201">
    <property type="entry name" value="MATRIX METALLOPROTEINASE"/>
    <property type="match status" value="1"/>
</dbReference>
<evidence type="ECO:0000256" key="4">
    <source>
        <dbReference type="ARBA" id="ARBA00022833"/>
    </source>
</evidence>
<dbReference type="STRING" id="77586.A0A0D9XMC8"/>
<evidence type="ECO:0000256" key="7">
    <source>
        <dbReference type="SAM" id="SignalP"/>
    </source>
</evidence>
<dbReference type="GO" id="GO:0008270">
    <property type="term" value="F:zinc ion binding"/>
    <property type="evidence" value="ECO:0007669"/>
    <property type="project" value="InterPro"/>
</dbReference>
<evidence type="ECO:0000313" key="10">
    <source>
        <dbReference type="Proteomes" id="UP000032180"/>
    </source>
</evidence>
<organism evidence="9 10">
    <name type="scientific">Leersia perrieri</name>
    <dbReference type="NCBI Taxonomy" id="77586"/>
    <lineage>
        <taxon>Eukaryota</taxon>
        <taxon>Viridiplantae</taxon>
        <taxon>Streptophyta</taxon>
        <taxon>Embryophyta</taxon>
        <taxon>Tracheophyta</taxon>
        <taxon>Spermatophyta</taxon>
        <taxon>Magnoliopsida</taxon>
        <taxon>Liliopsida</taxon>
        <taxon>Poales</taxon>
        <taxon>Poaceae</taxon>
        <taxon>BOP clade</taxon>
        <taxon>Oryzoideae</taxon>
        <taxon>Oryzeae</taxon>
        <taxon>Oryzinae</taxon>
        <taxon>Leersia</taxon>
    </lineage>
</organism>
<keyword evidence="1" id="KW-0645">Protease</keyword>
<feature type="binding site" evidence="6">
    <location>
        <position position="147"/>
    </location>
    <ligand>
        <name>Zn(2+)</name>
        <dbReference type="ChEBI" id="CHEBI:29105"/>
        <label>1</label>
    </ligand>
</feature>